<name>A0ABN7UGX4_GIGMA</name>
<evidence type="ECO:0000313" key="9">
    <source>
        <dbReference type="EMBL" id="CAG8594027.1"/>
    </source>
</evidence>
<dbReference type="SUPFAM" id="SSF53474">
    <property type="entry name" value="alpha/beta-Hydrolases"/>
    <property type="match status" value="1"/>
</dbReference>
<dbReference type="SUPFAM" id="SSF50993">
    <property type="entry name" value="Peptidase/esterase 'gauge' domain"/>
    <property type="match status" value="1"/>
</dbReference>
<dbReference type="InterPro" id="IPR023302">
    <property type="entry name" value="Pept_S9A_N"/>
</dbReference>
<comment type="caution">
    <text evidence="9">The sequence shown here is derived from an EMBL/GenBank/DDBJ whole genome shotgun (WGS) entry which is preliminary data.</text>
</comment>
<dbReference type="Gene3D" id="3.40.50.1820">
    <property type="entry name" value="alpha/beta hydrolase"/>
    <property type="match status" value="1"/>
</dbReference>
<dbReference type="PRINTS" id="PR00862">
    <property type="entry name" value="PROLIGOPTASE"/>
</dbReference>
<feature type="domain" description="Peptidase S9 prolyl oligopeptidase catalytic" evidence="7">
    <location>
        <begin position="482"/>
        <end position="707"/>
    </location>
</feature>
<dbReference type="Gene3D" id="2.130.10.120">
    <property type="entry name" value="Prolyl oligopeptidase, N-terminal domain"/>
    <property type="match status" value="1"/>
</dbReference>
<evidence type="ECO:0000259" key="7">
    <source>
        <dbReference type="Pfam" id="PF00326"/>
    </source>
</evidence>
<gene>
    <name evidence="9" type="ORF">GMARGA_LOCUS6549</name>
</gene>
<feature type="domain" description="Peptidase S9A N-terminal" evidence="8">
    <location>
        <begin position="34"/>
        <end position="411"/>
    </location>
</feature>
<keyword evidence="10" id="KW-1185">Reference proteome</keyword>
<proteinExistence type="inferred from homology"/>
<evidence type="ECO:0000256" key="5">
    <source>
        <dbReference type="ARBA" id="ARBA00045448"/>
    </source>
</evidence>
<organism evidence="9 10">
    <name type="scientific">Gigaspora margarita</name>
    <dbReference type="NCBI Taxonomy" id="4874"/>
    <lineage>
        <taxon>Eukaryota</taxon>
        <taxon>Fungi</taxon>
        <taxon>Fungi incertae sedis</taxon>
        <taxon>Mucoromycota</taxon>
        <taxon>Glomeromycotina</taxon>
        <taxon>Glomeromycetes</taxon>
        <taxon>Diversisporales</taxon>
        <taxon>Gigasporaceae</taxon>
        <taxon>Gigaspora</taxon>
    </lineage>
</organism>
<evidence type="ECO:0000313" key="10">
    <source>
        <dbReference type="Proteomes" id="UP000789901"/>
    </source>
</evidence>
<dbReference type="InterPro" id="IPR001375">
    <property type="entry name" value="Peptidase_S9_cat"/>
</dbReference>
<dbReference type="Pfam" id="PF02897">
    <property type="entry name" value="Peptidase_S9_N"/>
    <property type="match status" value="1"/>
</dbReference>
<accession>A0ABN7UGX4</accession>
<sequence>MSNITRLLDSVNVIQKRTFIKNFKKLFQRIDLPPIPKQIPQSSFYFNIERVDEFQWMQDPNNQDIREYIAAENEFVEMKNKLITPEVVSPLKVLSNGYEYYTKHSNYGSIYYRRKKKSLSNEEILLDSKKLTKANKQIKSVLLSTDENLLGYLVEQEGDEIGSLHFKDLSRYNNYQNEILDGVFNFLWGTNVHIVYYTVTDEQLRPYKVYAHQLGTSQRNDMLIYEEKDYTSFVDITSTKDQSFIMINSNTFSSSEVRFFDAHHDVSQGTPELKLIEPRTSGLEYYVDHRDGYFYILTNADNCHNFKLVRTRIENISKKYWETIFTVKETERIEDVDIFKDYIVIFAKSEGLPVLMCYELKSSKVHQITLPTNLCAVSPEINIDCNTNIVRFTCNLPLAHETTYEYNMKSRNLYSIRSKSINASRLDFDSNLYTCYRTRVKASDNTEIPITLLHKKSLIMNHNNPVLLRSYGAYGITTDPDFQLEHFPLLERGWVIALAHVRGGSELGYSWYDQGRLMNKKNSFTDFISVVEYLISTGYSNASKISAIGISAGAAFNMRPDLFRALVLRVPFLDPLTSMLNPNLPLTKIEYNEWGNPLENKDIYKYISSYAPYDNIPYDTTFDDNFKQHNIGTSILVTAGMQDQRVNYWHSLKWVSKMRIRQAKQFWPYKKNNLLILKIDTNKGHFGSNVNNQSDRIRDLAFEFAFLITQVQ</sequence>
<evidence type="ECO:0000256" key="4">
    <source>
        <dbReference type="ARBA" id="ARBA00022825"/>
    </source>
</evidence>
<dbReference type="Pfam" id="PF00326">
    <property type="entry name" value="Peptidase_S9"/>
    <property type="match status" value="1"/>
</dbReference>
<keyword evidence="2 6" id="KW-0645">Protease</keyword>
<dbReference type="PANTHER" id="PTHR11757:SF19">
    <property type="entry name" value="PROLYL ENDOPEPTIDASE-LIKE"/>
    <property type="match status" value="1"/>
</dbReference>
<evidence type="ECO:0000259" key="8">
    <source>
        <dbReference type="Pfam" id="PF02897"/>
    </source>
</evidence>
<dbReference type="InterPro" id="IPR051543">
    <property type="entry name" value="Serine_Peptidase_S9A"/>
</dbReference>
<reference evidence="9 10" key="1">
    <citation type="submission" date="2021-06" db="EMBL/GenBank/DDBJ databases">
        <authorList>
            <person name="Kallberg Y."/>
            <person name="Tangrot J."/>
            <person name="Rosling A."/>
        </authorList>
    </citation>
    <scope>NUCLEOTIDE SEQUENCE [LARGE SCALE GENOMIC DNA]</scope>
    <source>
        <strain evidence="9 10">120-4 pot B 10/14</strain>
    </source>
</reference>
<evidence type="ECO:0000256" key="6">
    <source>
        <dbReference type="RuleBase" id="RU368024"/>
    </source>
</evidence>
<keyword evidence="3 6" id="KW-0378">Hydrolase</keyword>
<dbReference type="InterPro" id="IPR029058">
    <property type="entry name" value="AB_hydrolase_fold"/>
</dbReference>
<evidence type="ECO:0000256" key="3">
    <source>
        <dbReference type="ARBA" id="ARBA00022801"/>
    </source>
</evidence>
<comment type="similarity">
    <text evidence="1 6">Belongs to the peptidase S9A family.</text>
</comment>
<evidence type="ECO:0000256" key="2">
    <source>
        <dbReference type="ARBA" id="ARBA00022670"/>
    </source>
</evidence>
<dbReference type="EMBL" id="CAJVQB010002989">
    <property type="protein sequence ID" value="CAG8594027.1"/>
    <property type="molecule type" value="Genomic_DNA"/>
</dbReference>
<keyword evidence="4 6" id="KW-0720">Serine protease</keyword>
<protein>
    <recommendedName>
        <fullName evidence="6">Prolyl endopeptidase</fullName>
        <ecNumber evidence="6">3.4.21.-</ecNumber>
    </recommendedName>
</protein>
<dbReference type="Proteomes" id="UP000789901">
    <property type="component" value="Unassembled WGS sequence"/>
</dbReference>
<dbReference type="InterPro" id="IPR002470">
    <property type="entry name" value="Peptidase_S9A"/>
</dbReference>
<evidence type="ECO:0000256" key="1">
    <source>
        <dbReference type="ARBA" id="ARBA00005228"/>
    </source>
</evidence>
<comment type="function">
    <text evidence="5">Serine peptidase whose precise substrate specificity remains unclear. Does not cleave peptides after a arginine or lysine residue. Regulates trans-Golgi network morphology and sorting by regulating the membrane binding of the AP-1 complex. May play a role in the regulation of synaptic vesicle exocytosis.</text>
</comment>
<dbReference type="PANTHER" id="PTHR11757">
    <property type="entry name" value="PROTEASE FAMILY S9A OLIGOPEPTIDASE"/>
    <property type="match status" value="1"/>
</dbReference>
<dbReference type="EC" id="3.4.21.-" evidence="6"/>